<dbReference type="SUPFAM" id="SSF82199">
    <property type="entry name" value="SET domain"/>
    <property type="match status" value="1"/>
</dbReference>
<dbReference type="Proteomes" id="UP000803844">
    <property type="component" value="Unassembled WGS sequence"/>
</dbReference>
<feature type="compositionally biased region" description="Acidic residues" evidence="1">
    <location>
        <begin position="308"/>
        <end position="319"/>
    </location>
</feature>
<organism evidence="3 4">
    <name type="scientific">Cryphonectria parasitica (strain ATCC 38755 / EP155)</name>
    <dbReference type="NCBI Taxonomy" id="660469"/>
    <lineage>
        <taxon>Eukaryota</taxon>
        <taxon>Fungi</taxon>
        <taxon>Dikarya</taxon>
        <taxon>Ascomycota</taxon>
        <taxon>Pezizomycotina</taxon>
        <taxon>Sordariomycetes</taxon>
        <taxon>Sordariomycetidae</taxon>
        <taxon>Diaporthales</taxon>
        <taxon>Cryphonectriaceae</taxon>
        <taxon>Cryphonectria-Endothia species complex</taxon>
        <taxon>Cryphonectria</taxon>
    </lineage>
</organism>
<dbReference type="GeneID" id="63842983"/>
<dbReference type="Gene3D" id="2.170.270.10">
    <property type="entry name" value="SET domain"/>
    <property type="match status" value="1"/>
</dbReference>
<proteinExistence type="predicted"/>
<reference evidence="3" key="1">
    <citation type="journal article" date="2020" name="Phytopathology">
        <title>Genome sequence of the chestnut blight fungus Cryphonectria parasitica EP155: A fundamental resource for an archetypical invasive plant pathogen.</title>
        <authorList>
            <person name="Crouch J.A."/>
            <person name="Dawe A."/>
            <person name="Aerts A."/>
            <person name="Barry K."/>
            <person name="Churchill A.C.L."/>
            <person name="Grimwood J."/>
            <person name="Hillman B."/>
            <person name="Milgroom M.G."/>
            <person name="Pangilinan J."/>
            <person name="Smith M."/>
            <person name="Salamov A."/>
            <person name="Schmutz J."/>
            <person name="Yadav J."/>
            <person name="Grigoriev I.V."/>
            <person name="Nuss D."/>
        </authorList>
    </citation>
    <scope>NUCLEOTIDE SEQUENCE</scope>
    <source>
        <strain evidence="3">EP155</strain>
    </source>
</reference>
<dbReference type="EMBL" id="MU032345">
    <property type="protein sequence ID" value="KAF3768291.1"/>
    <property type="molecule type" value="Genomic_DNA"/>
</dbReference>
<comment type="caution">
    <text evidence="3">The sequence shown here is derived from an EMBL/GenBank/DDBJ whole genome shotgun (WGS) entry which is preliminary data.</text>
</comment>
<feature type="domain" description="SET" evidence="2">
    <location>
        <begin position="746"/>
        <end position="814"/>
    </location>
</feature>
<dbReference type="InterPro" id="IPR046341">
    <property type="entry name" value="SET_dom_sf"/>
</dbReference>
<feature type="compositionally biased region" description="Basic and acidic residues" evidence="1">
    <location>
        <begin position="279"/>
        <end position="291"/>
    </location>
</feature>
<sequence>MEVSKRFELLEQRIREILGQLQQQATTLPREPTSRLDTIISCLDNLSKSVHQLREDCAAYTIPAVSPPGSRRSEPRPDSAEDERHEPGGTMAPSTANFSSSSVLSVAEMGYKLVASLTQYGTDFSGKVRISGLGSCDLASISKRLVDPHASSTRAVQHSSASAKGVSILSLSWNAKFRFPDFSDLPQTPPHKYDKVFETVIASPPRRPVVYYVGSPLAPDFDTLLSPGKLLELGNIPSITTPYWHAGEKNSGTAFHYEDGAPAARAFKDTAATASQQTDKQDKADMFKEKAANSCPASPSSPQLDLMEISDEGESEIDEDTIKTSSQEGADQDEAQAADSAAETSVASSHGISTGESSDTRRSSTEGPSANTRPASLPTPVTPSPTIFSGQYSAHFTTSFLAGHQSLKRVLTHPDVSKRPRLDLASAEELLRADQQCNIPSFNKMAPPHAHLLKLATAVRSRYAVKQFCDLVSAKRNLQLQNILFPRSHGANAEQRLRILDELRNNKVITHLNQYLFAAEIEKSRDGSYRVRSNVKEKVIQNSGLTVSQYDYHLRLGKIWRGICRGFEGMLCFILSDKHNPFQVSPAMYRNMDSQELRLFHSLLDDDYTRAICIAGKAFQQSFVTHDAYFAWETKELSKPLYELPEDDMLSLIQPVPSLMKDYYCAMEFSDWPDPTLLAPTEKQCDYCTSSSCNCYSSVPDAKPRIMVYPGKRLGLQAISAEPRATIYRRHDLIGFITSKLVPPNSLNNNRVVDFYKCQIDCRNEGNVFRLLNHTCAKHAVACLTAKRLSSRYRLAVIAYKNINNSAEITISYQPERPIYTYEICESA</sequence>
<feature type="region of interest" description="Disordered" evidence="1">
    <location>
        <begin position="62"/>
        <end position="97"/>
    </location>
</feature>
<evidence type="ECO:0000313" key="4">
    <source>
        <dbReference type="Proteomes" id="UP000803844"/>
    </source>
</evidence>
<keyword evidence="4" id="KW-1185">Reference proteome</keyword>
<gene>
    <name evidence="3" type="ORF">M406DRAFT_75468</name>
</gene>
<dbReference type="AlphaFoldDB" id="A0A9P5CSG0"/>
<dbReference type="RefSeq" id="XP_040779252.1">
    <property type="nucleotide sequence ID" value="XM_040925854.1"/>
</dbReference>
<dbReference type="Pfam" id="PF00856">
    <property type="entry name" value="SET"/>
    <property type="match status" value="1"/>
</dbReference>
<evidence type="ECO:0000256" key="1">
    <source>
        <dbReference type="SAM" id="MobiDB-lite"/>
    </source>
</evidence>
<feature type="compositionally biased region" description="Low complexity" evidence="1">
    <location>
        <begin position="337"/>
        <end position="349"/>
    </location>
</feature>
<dbReference type="OrthoDB" id="1678912at2759"/>
<feature type="compositionally biased region" description="Low complexity" evidence="1">
    <location>
        <begin position="292"/>
        <end position="302"/>
    </location>
</feature>
<feature type="compositionally biased region" description="Basic and acidic residues" evidence="1">
    <location>
        <begin position="71"/>
        <end position="87"/>
    </location>
</feature>
<evidence type="ECO:0000259" key="2">
    <source>
        <dbReference type="Pfam" id="PF00856"/>
    </source>
</evidence>
<feature type="compositionally biased region" description="Polar residues" evidence="1">
    <location>
        <begin position="365"/>
        <end position="374"/>
    </location>
</feature>
<name>A0A9P5CSG0_CRYP1</name>
<protein>
    <recommendedName>
        <fullName evidence="2">SET domain-containing protein</fullName>
    </recommendedName>
</protein>
<feature type="region of interest" description="Disordered" evidence="1">
    <location>
        <begin position="269"/>
        <end position="386"/>
    </location>
</feature>
<accession>A0A9P5CSG0</accession>
<dbReference type="InterPro" id="IPR001214">
    <property type="entry name" value="SET_dom"/>
</dbReference>
<evidence type="ECO:0000313" key="3">
    <source>
        <dbReference type="EMBL" id="KAF3768291.1"/>
    </source>
</evidence>